<keyword evidence="2" id="KW-1185">Reference proteome</keyword>
<evidence type="ECO:0000313" key="1">
    <source>
        <dbReference type="EMBL" id="KAH7913598.1"/>
    </source>
</evidence>
<sequence length="324" mass="35710">MPPKLQLPVHFSSHALGMLQRVQQGLSRVELVYTSHDRWPCLPTQSPGSIPSLPGPLRISVLDASFNPPTLAHLALANAKPPHPSIPSVVHVHANNDYDARLLLLSVSNPDKTLKPGDATHFQRLEMMYFLSEAMSTTTLNGSGSAQIAPPNIAIAIVDEPLFIGKSTTLLTFLRNRLSTMYTNPAADTSSPCQLTFLLGMDTLVRLISLRYYPSEDAMNRTLRNFFSPDGEDCRVVCARRISQGIAAQAQEDIDKQTLAAVHEFVEASRISTIDLESDVQEFSSSEVRAKVKASDDTWAKLVAPAVADYIVERKLYQDISEKR</sequence>
<name>A0ACB8AKR7_9AGAM</name>
<dbReference type="Proteomes" id="UP000790377">
    <property type="component" value="Unassembled WGS sequence"/>
</dbReference>
<gene>
    <name evidence="1" type="ORF">BJ138DRAFT_1081345</name>
</gene>
<accession>A0ACB8AKR7</accession>
<reference evidence="1" key="1">
    <citation type="journal article" date="2021" name="New Phytol.">
        <title>Evolutionary innovations through gain and loss of genes in the ectomycorrhizal Boletales.</title>
        <authorList>
            <person name="Wu G."/>
            <person name="Miyauchi S."/>
            <person name="Morin E."/>
            <person name="Kuo A."/>
            <person name="Drula E."/>
            <person name="Varga T."/>
            <person name="Kohler A."/>
            <person name="Feng B."/>
            <person name="Cao Y."/>
            <person name="Lipzen A."/>
            <person name="Daum C."/>
            <person name="Hundley H."/>
            <person name="Pangilinan J."/>
            <person name="Johnson J."/>
            <person name="Barry K."/>
            <person name="LaButti K."/>
            <person name="Ng V."/>
            <person name="Ahrendt S."/>
            <person name="Min B."/>
            <person name="Choi I.G."/>
            <person name="Park H."/>
            <person name="Plett J.M."/>
            <person name="Magnuson J."/>
            <person name="Spatafora J.W."/>
            <person name="Nagy L.G."/>
            <person name="Henrissat B."/>
            <person name="Grigoriev I.V."/>
            <person name="Yang Z.L."/>
            <person name="Xu J."/>
            <person name="Martin F.M."/>
        </authorList>
    </citation>
    <scope>NUCLEOTIDE SEQUENCE</scope>
    <source>
        <strain evidence="1">ATCC 28755</strain>
    </source>
</reference>
<organism evidence="1 2">
    <name type="scientific">Hygrophoropsis aurantiaca</name>
    <dbReference type="NCBI Taxonomy" id="72124"/>
    <lineage>
        <taxon>Eukaryota</taxon>
        <taxon>Fungi</taxon>
        <taxon>Dikarya</taxon>
        <taxon>Basidiomycota</taxon>
        <taxon>Agaricomycotina</taxon>
        <taxon>Agaricomycetes</taxon>
        <taxon>Agaricomycetidae</taxon>
        <taxon>Boletales</taxon>
        <taxon>Coniophorineae</taxon>
        <taxon>Hygrophoropsidaceae</taxon>
        <taxon>Hygrophoropsis</taxon>
    </lineage>
</organism>
<evidence type="ECO:0000313" key="2">
    <source>
        <dbReference type="Proteomes" id="UP000790377"/>
    </source>
</evidence>
<comment type="caution">
    <text evidence="1">The sequence shown here is derived from an EMBL/GenBank/DDBJ whole genome shotgun (WGS) entry which is preliminary data.</text>
</comment>
<dbReference type="EMBL" id="MU267628">
    <property type="protein sequence ID" value="KAH7913598.1"/>
    <property type="molecule type" value="Genomic_DNA"/>
</dbReference>
<proteinExistence type="predicted"/>
<protein>
    <submittedName>
        <fullName evidence="1">Uncharacterized protein</fullName>
    </submittedName>
</protein>